<gene>
    <name evidence="2" type="ORF">HOLleu_43464</name>
</gene>
<reference evidence="2" key="1">
    <citation type="submission" date="2021-10" db="EMBL/GenBank/DDBJ databases">
        <title>Tropical sea cucumber genome reveals ecological adaptation and Cuvierian tubules defense mechanism.</title>
        <authorList>
            <person name="Chen T."/>
        </authorList>
    </citation>
    <scope>NUCLEOTIDE SEQUENCE</scope>
    <source>
        <strain evidence="2">Nanhai2018</strain>
        <tissue evidence="2">Muscle</tissue>
    </source>
</reference>
<proteinExistence type="predicted"/>
<sequence length="211" mass="24510">MAARQSNQTAEEALDVYFRLEAEDHQRQRDDLSDSSDDEAVYFRRSRPKEPALQDSAFLGDSDSEPEDHGELAQPLPPQPQRQQPPQQQPPQQQPPQQQPPQQQPAQEQPPQPPKRPRGRPRNIQPETQPPPRRPQTPKPVLDANQQRAFYARCADRETQFRAFRALRFPTPAQVEGYESLLVEDEIDRHRCDGMWKWDQFTENKVSHVVL</sequence>
<protein>
    <submittedName>
        <fullName evidence="2">Disintegrin and metalloproteinase domain-containing protein 29</fullName>
    </submittedName>
</protein>
<name>A0A9Q1B9Q3_HOLLE</name>
<feature type="compositionally biased region" description="Pro residues" evidence="1">
    <location>
        <begin position="87"/>
        <end position="114"/>
    </location>
</feature>
<dbReference type="Proteomes" id="UP001152320">
    <property type="component" value="Unassembled WGS sequence"/>
</dbReference>
<feature type="region of interest" description="Disordered" evidence="1">
    <location>
        <begin position="24"/>
        <end position="145"/>
    </location>
</feature>
<accession>A0A9Q1B9Q3</accession>
<evidence type="ECO:0000313" key="2">
    <source>
        <dbReference type="EMBL" id="KAJ8018515.1"/>
    </source>
</evidence>
<dbReference type="EMBL" id="JAIZAY010000318">
    <property type="protein sequence ID" value="KAJ8018515.1"/>
    <property type="molecule type" value="Genomic_DNA"/>
</dbReference>
<evidence type="ECO:0000256" key="1">
    <source>
        <dbReference type="SAM" id="MobiDB-lite"/>
    </source>
</evidence>
<evidence type="ECO:0000313" key="3">
    <source>
        <dbReference type="Proteomes" id="UP001152320"/>
    </source>
</evidence>
<organism evidence="2 3">
    <name type="scientific">Holothuria leucospilota</name>
    <name type="common">Black long sea cucumber</name>
    <name type="synonym">Mertensiothuria leucospilota</name>
    <dbReference type="NCBI Taxonomy" id="206669"/>
    <lineage>
        <taxon>Eukaryota</taxon>
        <taxon>Metazoa</taxon>
        <taxon>Echinodermata</taxon>
        <taxon>Eleutherozoa</taxon>
        <taxon>Echinozoa</taxon>
        <taxon>Holothuroidea</taxon>
        <taxon>Aspidochirotacea</taxon>
        <taxon>Aspidochirotida</taxon>
        <taxon>Holothuriidae</taxon>
        <taxon>Holothuria</taxon>
    </lineage>
</organism>
<comment type="caution">
    <text evidence="2">The sequence shown here is derived from an EMBL/GenBank/DDBJ whole genome shotgun (WGS) entry which is preliminary data.</text>
</comment>
<feature type="compositionally biased region" description="Pro residues" evidence="1">
    <location>
        <begin position="128"/>
        <end position="138"/>
    </location>
</feature>
<dbReference type="AlphaFoldDB" id="A0A9Q1B9Q3"/>
<keyword evidence="3" id="KW-1185">Reference proteome</keyword>